<feature type="transmembrane region" description="Helical" evidence="1">
    <location>
        <begin position="19"/>
        <end position="38"/>
    </location>
</feature>
<comment type="caution">
    <text evidence="2">The sequence shown here is derived from an EMBL/GenBank/DDBJ whole genome shotgun (WGS) entry which is preliminary data.</text>
</comment>
<reference evidence="2 3" key="1">
    <citation type="submission" date="2023-11" db="EMBL/GenBank/DDBJ databases">
        <title>Halocaridina rubra genome assembly.</title>
        <authorList>
            <person name="Smith C."/>
        </authorList>
    </citation>
    <scope>NUCLEOTIDE SEQUENCE [LARGE SCALE GENOMIC DNA]</scope>
    <source>
        <strain evidence="2">EP-1</strain>
        <tissue evidence="2">Whole</tissue>
    </source>
</reference>
<accession>A0AAN8WLF7</accession>
<proteinExistence type="predicted"/>
<dbReference type="AlphaFoldDB" id="A0AAN8WLF7"/>
<organism evidence="2 3">
    <name type="scientific">Halocaridina rubra</name>
    <name type="common">Hawaiian red shrimp</name>
    <dbReference type="NCBI Taxonomy" id="373956"/>
    <lineage>
        <taxon>Eukaryota</taxon>
        <taxon>Metazoa</taxon>
        <taxon>Ecdysozoa</taxon>
        <taxon>Arthropoda</taxon>
        <taxon>Crustacea</taxon>
        <taxon>Multicrustacea</taxon>
        <taxon>Malacostraca</taxon>
        <taxon>Eumalacostraca</taxon>
        <taxon>Eucarida</taxon>
        <taxon>Decapoda</taxon>
        <taxon>Pleocyemata</taxon>
        <taxon>Caridea</taxon>
        <taxon>Atyoidea</taxon>
        <taxon>Atyidae</taxon>
        <taxon>Halocaridina</taxon>
    </lineage>
</organism>
<dbReference type="Proteomes" id="UP001381693">
    <property type="component" value="Unassembled WGS sequence"/>
</dbReference>
<dbReference type="EMBL" id="JAXCGZ010019468">
    <property type="protein sequence ID" value="KAK7066071.1"/>
    <property type="molecule type" value="Genomic_DNA"/>
</dbReference>
<name>A0AAN8WLF7_HALRR</name>
<sequence>GCNYVYEQLPFLSYMTLDYLIPCTMQGIVTGCLFDILVGRVRWRRRRGKPKDMMEEEYVGIEEVGA</sequence>
<feature type="non-terminal residue" evidence="2">
    <location>
        <position position="1"/>
    </location>
</feature>
<gene>
    <name evidence="2" type="ORF">SK128_013865</name>
</gene>
<keyword evidence="3" id="KW-1185">Reference proteome</keyword>
<keyword evidence="1" id="KW-1133">Transmembrane helix</keyword>
<keyword evidence="1" id="KW-0472">Membrane</keyword>
<evidence type="ECO:0000256" key="1">
    <source>
        <dbReference type="SAM" id="Phobius"/>
    </source>
</evidence>
<evidence type="ECO:0000313" key="2">
    <source>
        <dbReference type="EMBL" id="KAK7066071.1"/>
    </source>
</evidence>
<protein>
    <submittedName>
        <fullName evidence="2">Uncharacterized protein</fullName>
    </submittedName>
</protein>
<evidence type="ECO:0000313" key="3">
    <source>
        <dbReference type="Proteomes" id="UP001381693"/>
    </source>
</evidence>
<keyword evidence="1" id="KW-0812">Transmembrane</keyword>